<dbReference type="OrthoDB" id="278198at2"/>
<dbReference type="AlphaFoldDB" id="A0A517ZUL0"/>
<dbReference type="Gene3D" id="1.10.1470.10">
    <property type="entry name" value="YjbJ"/>
    <property type="match status" value="1"/>
</dbReference>
<comment type="similarity">
    <text evidence="1">Belongs to the UPF0337 (CsbD) family.</text>
</comment>
<evidence type="ECO:0000256" key="2">
    <source>
        <dbReference type="SAM" id="Phobius"/>
    </source>
</evidence>
<reference evidence="4 5" key="1">
    <citation type="submission" date="2019-02" db="EMBL/GenBank/DDBJ databases">
        <title>Deep-cultivation of Planctomycetes and their phenomic and genomic characterization uncovers novel biology.</title>
        <authorList>
            <person name="Wiegand S."/>
            <person name="Jogler M."/>
            <person name="Boedeker C."/>
            <person name="Pinto D."/>
            <person name="Vollmers J."/>
            <person name="Rivas-Marin E."/>
            <person name="Kohn T."/>
            <person name="Peeters S.H."/>
            <person name="Heuer A."/>
            <person name="Rast P."/>
            <person name="Oberbeckmann S."/>
            <person name="Bunk B."/>
            <person name="Jeske O."/>
            <person name="Meyerdierks A."/>
            <person name="Storesund J.E."/>
            <person name="Kallscheuer N."/>
            <person name="Luecker S."/>
            <person name="Lage O.M."/>
            <person name="Pohl T."/>
            <person name="Merkel B.J."/>
            <person name="Hornburger P."/>
            <person name="Mueller R.-W."/>
            <person name="Bruemmer F."/>
            <person name="Labrenz M."/>
            <person name="Spormann A.M."/>
            <person name="Op den Camp H."/>
            <person name="Overmann J."/>
            <person name="Amann R."/>
            <person name="Jetten M.S.M."/>
            <person name="Mascher T."/>
            <person name="Medema M.H."/>
            <person name="Devos D.P."/>
            <person name="Kaster A.-K."/>
            <person name="Ovreas L."/>
            <person name="Rohde M."/>
            <person name="Galperin M.Y."/>
            <person name="Jogler C."/>
        </authorList>
    </citation>
    <scope>NUCLEOTIDE SEQUENCE [LARGE SCALE GENOMIC DNA]</scope>
    <source>
        <strain evidence="4 5">Mal52</strain>
    </source>
</reference>
<feature type="transmembrane region" description="Helical" evidence="2">
    <location>
        <begin position="129"/>
        <end position="147"/>
    </location>
</feature>
<dbReference type="RefSeq" id="WP_145378710.1">
    <property type="nucleotide sequence ID" value="NZ_CAXBED010000031.1"/>
</dbReference>
<dbReference type="SUPFAM" id="SSF69047">
    <property type="entry name" value="Hypothetical protein YjbJ"/>
    <property type="match status" value="1"/>
</dbReference>
<protein>
    <recommendedName>
        <fullName evidence="3">CsbD-like domain-containing protein</fullName>
    </recommendedName>
</protein>
<evidence type="ECO:0000313" key="4">
    <source>
        <dbReference type="EMBL" id="QDU46171.1"/>
    </source>
</evidence>
<evidence type="ECO:0000259" key="3">
    <source>
        <dbReference type="Pfam" id="PF05532"/>
    </source>
</evidence>
<keyword evidence="2" id="KW-0812">Transmembrane</keyword>
<dbReference type="Pfam" id="PF05532">
    <property type="entry name" value="CsbD"/>
    <property type="match status" value="1"/>
</dbReference>
<proteinExistence type="inferred from homology"/>
<evidence type="ECO:0000313" key="5">
    <source>
        <dbReference type="Proteomes" id="UP000319383"/>
    </source>
</evidence>
<evidence type="ECO:0000256" key="1">
    <source>
        <dbReference type="ARBA" id="ARBA00009129"/>
    </source>
</evidence>
<dbReference type="Proteomes" id="UP000319383">
    <property type="component" value="Chromosome"/>
</dbReference>
<dbReference type="InterPro" id="IPR008462">
    <property type="entry name" value="CsbD"/>
</dbReference>
<dbReference type="InterPro" id="IPR050423">
    <property type="entry name" value="UPF0337_stress_rsp"/>
</dbReference>
<keyword evidence="5" id="KW-1185">Reference proteome</keyword>
<gene>
    <name evidence="4" type="ORF">Mal52_46700</name>
</gene>
<dbReference type="KEGG" id="sdyn:Mal52_46700"/>
<sequence>MLNKQVLQGHWNEIQGKLLDRWGELTDNELKQFDGNAAQLVGMIQRKTGEARGDVEDFLEEIVSNSTSTVEKVSDAVRQGVHDVADNVSDYAAHAGESARVAATRAADQMRDGYKQTEELVRRRPAESLAVCFGAGLITGVVLGLALRSR</sequence>
<dbReference type="InterPro" id="IPR036629">
    <property type="entry name" value="YjbJ_sf"/>
</dbReference>
<keyword evidence="2" id="KW-0472">Membrane</keyword>
<dbReference type="PANTHER" id="PTHR34977">
    <property type="entry name" value="UPF0337 PROTEIN YJBJ"/>
    <property type="match status" value="1"/>
</dbReference>
<dbReference type="EMBL" id="CP036276">
    <property type="protein sequence ID" value="QDU46171.1"/>
    <property type="molecule type" value="Genomic_DNA"/>
</dbReference>
<feature type="domain" description="CsbD-like" evidence="3">
    <location>
        <begin position="7"/>
        <end position="57"/>
    </location>
</feature>
<dbReference type="PANTHER" id="PTHR34977:SF1">
    <property type="entry name" value="UPF0337 PROTEIN YJBJ"/>
    <property type="match status" value="1"/>
</dbReference>
<organism evidence="4 5">
    <name type="scientific">Symmachiella dynata</name>
    <dbReference type="NCBI Taxonomy" id="2527995"/>
    <lineage>
        <taxon>Bacteria</taxon>
        <taxon>Pseudomonadati</taxon>
        <taxon>Planctomycetota</taxon>
        <taxon>Planctomycetia</taxon>
        <taxon>Planctomycetales</taxon>
        <taxon>Planctomycetaceae</taxon>
        <taxon>Symmachiella</taxon>
    </lineage>
</organism>
<accession>A0A517ZUL0</accession>
<keyword evidence="2" id="KW-1133">Transmembrane helix</keyword>
<name>A0A517ZUL0_9PLAN</name>